<keyword evidence="1" id="KW-0472">Membrane</keyword>
<proteinExistence type="predicted"/>
<accession>D6XZT4</accession>
<protein>
    <submittedName>
        <fullName evidence="2">Uncharacterized protein</fullName>
    </submittedName>
</protein>
<feature type="transmembrane region" description="Helical" evidence="1">
    <location>
        <begin position="12"/>
        <end position="31"/>
    </location>
</feature>
<dbReference type="AlphaFoldDB" id="D6XZT4"/>
<evidence type="ECO:0000313" key="3">
    <source>
        <dbReference type="Proteomes" id="UP000000271"/>
    </source>
</evidence>
<organism evidence="2 3">
    <name type="scientific">Bacillus selenitireducens (strain ATCC 700615 / DSM 15326 / MLS10)</name>
    <dbReference type="NCBI Taxonomy" id="439292"/>
    <lineage>
        <taxon>Bacteria</taxon>
        <taxon>Bacillati</taxon>
        <taxon>Bacillota</taxon>
        <taxon>Bacilli</taxon>
        <taxon>Bacillales</taxon>
        <taxon>Bacillaceae</taxon>
        <taxon>Salisediminibacterium</taxon>
    </lineage>
</organism>
<dbReference type="KEGG" id="bse:Bsel_2948"/>
<keyword evidence="1" id="KW-1133">Transmembrane helix</keyword>
<dbReference type="Proteomes" id="UP000000271">
    <property type="component" value="Chromosome"/>
</dbReference>
<gene>
    <name evidence="2" type="ordered locus">Bsel_2948</name>
</gene>
<keyword evidence="1" id="KW-0812">Transmembrane</keyword>
<dbReference type="HOGENOM" id="CLU_3388028_0_0_9"/>
<keyword evidence="3" id="KW-1185">Reference proteome</keyword>
<sequence length="32" mass="3638">MLLSIHPNMVLFLLSILLFIAGGIVLLIRIFR</sequence>
<evidence type="ECO:0000313" key="2">
    <source>
        <dbReference type="EMBL" id="ADI00436.1"/>
    </source>
</evidence>
<evidence type="ECO:0000256" key="1">
    <source>
        <dbReference type="SAM" id="Phobius"/>
    </source>
</evidence>
<dbReference type="EMBL" id="CP001791">
    <property type="protein sequence ID" value="ADI00436.1"/>
    <property type="molecule type" value="Genomic_DNA"/>
</dbReference>
<name>D6XZT4_BACIE</name>
<reference evidence="2" key="1">
    <citation type="submission" date="2009-10" db="EMBL/GenBank/DDBJ databases">
        <title>Complete sequence of Bacillus selenitireducens MLS10.</title>
        <authorList>
            <consortium name="US DOE Joint Genome Institute"/>
            <person name="Lucas S."/>
            <person name="Copeland A."/>
            <person name="Lapidus A."/>
            <person name="Glavina del Rio T."/>
            <person name="Dalin E."/>
            <person name="Tice H."/>
            <person name="Bruce D."/>
            <person name="Goodwin L."/>
            <person name="Pitluck S."/>
            <person name="Sims D."/>
            <person name="Brettin T."/>
            <person name="Detter J.C."/>
            <person name="Han C."/>
            <person name="Larimer F."/>
            <person name="Land M."/>
            <person name="Hauser L."/>
            <person name="Kyrpides N."/>
            <person name="Ovchinnikova G."/>
            <person name="Stolz J."/>
        </authorList>
    </citation>
    <scope>NUCLEOTIDE SEQUENCE [LARGE SCALE GENOMIC DNA]</scope>
    <source>
        <strain evidence="2">MLS10</strain>
    </source>
</reference>